<keyword evidence="3" id="KW-1185">Reference proteome</keyword>
<dbReference type="InterPro" id="IPR009057">
    <property type="entry name" value="Homeodomain-like_sf"/>
</dbReference>
<evidence type="ECO:0000256" key="1">
    <source>
        <dbReference type="SAM" id="MobiDB-lite"/>
    </source>
</evidence>
<proteinExistence type="predicted"/>
<dbReference type="SUPFAM" id="SSF46689">
    <property type="entry name" value="Homeodomain-like"/>
    <property type="match status" value="1"/>
</dbReference>
<evidence type="ECO:0000313" key="2">
    <source>
        <dbReference type="EMBL" id="QDV34696.1"/>
    </source>
</evidence>
<feature type="region of interest" description="Disordered" evidence="1">
    <location>
        <begin position="33"/>
        <end position="55"/>
    </location>
</feature>
<dbReference type="AlphaFoldDB" id="A0A518H1J0"/>
<organism evidence="2 3">
    <name type="scientific">Tautonia plasticadhaerens</name>
    <dbReference type="NCBI Taxonomy" id="2527974"/>
    <lineage>
        <taxon>Bacteria</taxon>
        <taxon>Pseudomonadati</taxon>
        <taxon>Planctomycetota</taxon>
        <taxon>Planctomycetia</taxon>
        <taxon>Isosphaerales</taxon>
        <taxon>Isosphaeraceae</taxon>
        <taxon>Tautonia</taxon>
    </lineage>
</organism>
<dbReference type="Proteomes" id="UP000317835">
    <property type="component" value="Chromosome"/>
</dbReference>
<dbReference type="EMBL" id="CP036426">
    <property type="protein sequence ID" value="QDV34696.1"/>
    <property type="molecule type" value="Genomic_DNA"/>
</dbReference>
<accession>A0A518H1J0</accession>
<evidence type="ECO:0000313" key="3">
    <source>
        <dbReference type="Proteomes" id="UP000317835"/>
    </source>
</evidence>
<name>A0A518H1J0_9BACT</name>
<reference evidence="2 3" key="1">
    <citation type="submission" date="2019-02" db="EMBL/GenBank/DDBJ databases">
        <title>Deep-cultivation of Planctomycetes and their phenomic and genomic characterization uncovers novel biology.</title>
        <authorList>
            <person name="Wiegand S."/>
            <person name="Jogler M."/>
            <person name="Boedeker C."/>
            <person name="Pinto D."/>
            <person name="Vollmers J."/>
            <person name="Rivas-Marin E."/>
            <person name="Kohn T."/>
            <person name="Peeters S.H."/>
            <person name="Heuer A."/>
            <person name="Rast P."/>
            <person name="Oberbeckmann S."/>
            <person name="Bunk B."/>
            <person name="Jeske O."/>
            <person name="Meyerdierks A."/>
            <person name="Storesund J.E."/>
            <person name="Kallscheuer N."/>
            <person name="Luecker S."/>
            <person name="Lage O.M."/>
            <person name="Pohl T."/>
            <person name="Merkel B.J."/>
            <person name="Hornburger P."/>
            <person name="Mueller R.-W."/>
            <person name="Bruemmer F."/>
            <person name="Labrenz M."/>
            <person name="Spormann A.M."/>
            <person name="Op den Camp H."/>
            <person name="Overmann J."/>
            <person name="Amann R."/>
            <person name="Jetten M.S.M."/>
            <person name="Mascher T."/>
            <person name="Medema M.H."/>
            <person name="Devos D.P."/>
            <person name="Kaster A.-K."/>
            <person name="Ovreas L."/>
            <person name="Rohde M."/>
            <person name="Galperin M.Y."/>
            <person name="Jogler C."/>
        </authorList>
    </citation>
    <scope>NUCLEOTIDE SEQUENCE [LARGE SCALE GENOMIC DNA]</scope>
    <source>
        <strain evidence="2 3">ElP</strain>
    </source>
</reference>
<dbReference type="RefSeq" id="WP_145269760.1">
    <property type="nucleotide sequence ID" value="NZ_CP036426.1"/>
</dbReference>
<dbReference type="OrthoDB" id="285700at2"/>
<sequence>MAACDEGDATREQVAARFSVSVSWIRKLMRQRRETGSIAPRPHGGGRAPAFDPGAAGRLREAVRADDDATLEGLARVAGVSCCPSAVHRTLVRLGITRNKSRGGRPSRTGPS</sequence>
<gene>
    <name evidence="2" type="ORF">ElP_25900</name>
</gene>
<protein>
    <submittedName>
        <fullName evidence="2">Uncharacterized protein</fullName>
    </submittedName>
</protein>
<dbReference type="KEGG" id="tpla:ElP_25900"/>